<dbReference type="SUPFAM" id="SSF53623">
    <property type="entry name" value="MurD-like peptide ligases, catalytic domain"/>
    <property type="match status" value="1"/>
</dbReference>
<evidence type="ECO:0000256" key="11">
    <source>
        <dbReference type="ARBA" id="ARBA00030876"/>
    </source>
</evidence>
<evidence type="ECO:0000256" key="8">
    <source>
        <dbReference type="ARBA" id="ARBA00022840"/>
    </source>
</evidence>
<dbReference type="InterPro" id="IPR001645">
    <property type="entry name" value="Folylpolyglutamate_synth"/>
</dbReference>
<evidence type="ECO:0000256" key="3">
    <source>
        <dbReference type="ARBA" id="ARBA00013025"/>
    </source>
</evidence>
<keyword evidence="6" id="KW-0479">Metal-binding</keyword>
<evidence type="ECO:0000313" key="14">
    <source>
        <dbReference type="Proteomes" id="UP001239994"/>
    </source>
</evidence>
<sequence length="728" mass="78921">MRFAVLRRPRTATALISEAKLTGVAFSLRDSAATSSLADRSRDGGARRRLLLTDDELLRALRCRVGLACGSGRVVTPAPCATKHKRRPPQIWASLRAAARDDGPGARVEALARARGLAEVQTVDARGFRHQSRSAPKKDGLPASIANQKCSFDACYAKHRSSYHVYSLQDAVCTLNTLQTNASALEQVRRERGHPEVQLQAMFGFLKRAGLTVEELDHLNIIHVTGTKGKGSTCAFTEQILRSYGFRTGFYSSPHLVQVRERIRVDGHPIGRDLFAKYFWEVYGRLDQTKDTHGGTMPAYFRFLTILAFHVFLQEKVDVAVIEVGIGGAYDCTNIIRKPWVCGISSLGIDHTSILGDTLEKIAWQKGGIFKPGVPAFTVKQQEAPMTVLQERAKDIGCPLSVCPELDQYQSSVSGPVRLGLAGLHQRSNASLALQLAHCWLQRRCSAAEAAVASAEGSGGLCAAPAFEPSPRMLRGLAETEWQGRNQCLTRSSITYFLDGAHTTRSMQACVSWFSEAAAQREASATGSVVRVLLFNATGERDCAAMLKLLVPCHFDFAVFCPNITETIAACNAGQHGPGGARACLCRGRLSRGFTIPLPLPADQQNFNVSVENMLTRCLDNQRSWRVLHGQEEEPGAELLIGSGGLPLVAERRSATLVFPCILSALQWITQGRDPVLSDPSKHVAPVKASVAAKGALLQEAANIHVLITGSLHLVGGALKHLEPSLAS</sequence>
<dbReference type="EC" id="6.3.2.17" evidence="3"/>
<evidence type="ECO:0000313" key="13">
    <source>
        <dbReference type="EMBL" id="KAK1803631.1"/>
    </source>
</evidence>
<dbReference type="EMBL" id="JAROKS010000005">
    <property type="protein sequence ID" value="KAK1803631.1"/>
    <property type="molecule type" value="Genomic_DNA"/>
</dbReference>
<keyword evidence="5" id="KW-0436">Ligase</keyword>
<evidence type="ECO:0000256" key="1">
    <source>
        <dbReference type="ARBA" id="ARBA00005150"/>
    </source>
</evidence>
<comment type="pathway">
    <text evidence="1">Cofactor biosynthesis; tetrahydrofolylpolyglutamate biosynthesis.</text>
</comment>
<keyword evidence="8" id="KW-0067">ATP-binding</keyword>
<dbReference type="InterPro" id="IPR018109">
    <property type="entry name" value="Folylpolyglutamate_synth_CS"/>
</dbReference>
<dbReference type="GO" id="GO:0005829">
    <property type="term" value="C:cytosol"/>
    <property type="evidence" value="ECO:0007669"/>
    <property type="project" value="TreeGrafter"/>
</dbReference>
<dbReference type="GO" id="GO:0046872">
    <property type="term" value="F:metal ion binding"/>
    <property type="evidence" value="ECO:0007669"/>
    <property type="project" value="UniProtKB-KW"/>
</dbReference>
<comment type="caution">
    <text evidence="13">The sequence shown here is derived from an EMBL/GenBank/DDBJ whole genome shotgun (WGS) entry which is preliminary data.</text>
</comment>
<dbReference type="InterPro" id="IPR036565">
    <property type="entry name" value="Mur-like_cat_sf"/>
</dbReference>
<protein>
    <recommendedName>
        <fullName evidence="3">tetrahydrofolate synthase</fullName>
        <ecNumber evidence="3">6.3.2.17</ecNumber>
    </recommendedName>
    <alternativeName>
        <fullName evidence="11">Folylpoly-gamma-glutamate synthetase</fullName>
    </alternativeName>
    <alternativeName>
        <fullName evidence="10">Tetrahydrofolylpolyglutamate synthase</fullName>
    </alternativeName>
</protein>
<keyword evidence="14" id="KW-1185">Reference proteome</keyword>
<dbReference type="Proteomes" id="UP001239994">
    <property type="component" value="Unassembled WGS sequence"/>
</dbReference>
<keyword evidence="7" id="KW-0547">Nucleotide-binding</keyword>
<organism evidence="13 14">
    <name type="scientific">Electrophorus voltai</name>
    <dbReference type="NCBI Taxonomy" id="2609070"/>
    <lineage>
        <taxon>Eukaryota</taxon>
        <taxon>Metazoa</taxon>
        <taxon>Chordata</taxon>
        <taxon>Craniata</taxon>
        <taxon>Vertebrata</taxon>
        <taxon>Euteleostomi</taxon>
        <taxon>Actinopterygii</taxon>
        <taxon>Neopterygii</taxon>
        <taxon>Teleostei</taxon>
        <taxon>Ostariophysi</taxon>
        <taxon>Gymnotiformes</taxon>
        <taxon>Gymnotoidei</taxon>
        <taxon>Gymnotidae</taxon>
        <taxon>Electrophorus</taxon>
    </lineage>
</organism>
<comment type="similarity">
    <text evidence="2">Belongs to the folylpolyglutamate synthase family.</text>
</comment>
<name>A0AAD8ZQX0_9TELE</name>
<dbReference type="GO" id="GO:0004326">
    <property type="term" value="F:tetrahydrofolylpolyglutamate synthase activity"/>
    <property type="evidence" value="ECO:0007669"/>
    <property type="project" value="UniProtKB-EC"/>
</dbReference>
<reference evidence="13" key="1">
    <citation type="submission" date="2023-03" db="EMBL/GenBank/DDBJ databases">
        <title>Electrophorus voltai genome.</title>
        <authorList>
            <person name="Bian C."/>
        </authorList>
    </citation>
    <scope>NUCLEOTIDE SEQUENCE</scope>
    <source>
        <strain evidence="13">CB-2022</strain>
        <tissue evidence="13">Muscle</tissue>
    </source>
</reference>
<evidence type="ECO:0000256" key="5">
    <source>
        <dbReference type="ARBA" id="ARBA00022598"/>
    </source>
</evidence>
<dbReference type="GO" id="GO:0005524">
    <property type="term" value="F:ATP binding"/>
    <property type="evidence" value="ECO:0007669"/>
    <property type="project" value="UniProtKB-KW"/>
</dbReference>
<dbReference type="GO" id="GO:0006730">
    <property type="term" value="P:one-carbon metabolic process"/>
    <property type="evidence" value="ECO:0007669"/>
    <property type="project" value="UniProtKB-KW"/>
</dbReference>
<evidence type="ECO:0000256" key="6">
    <source>
        <dbReference type="ARBA" id="ARBA00022723"/>
    </source>
</evidence>
<gene>
    <name evidence="13" type="ORF">P4O66_021044</name>
</gene>
<keyword evidence="9" id="KW-0460">Magnesium</keyword>
<dbReference type="GO" id="GO:0005739">
    <property type="term" value="C:mitochondrion"/>
    <property type="evidence" value="ECO:0007669"/>
    <property type="project" value="TreeGrafter"/>
</dbReference>
<dbReference type="Gene3D" id="3.90.190.20">
    <property type="entry name" value="Mur ligase, C-terminal domain"/>
    <property type="match status" value="1"/>
</dbReference>
<dbReference type="InterPro" id="IPR036615">
    <property type="entry name" value="Mur_ligase_C_dom_sf"/>
</dbReference>
<evidence type="ECO:0000256" key="7">
    <source>
        <dbReference type="ARBA" id="ARBA00022741"/>
    </source>
</evidence>
<dbReference type="PROSITE" id="PS01012">
    <property type="entry name" value="FOLYLPOLYGLU_SYNT_2"/>
    <property type="match status" value="1"/>
</dbReference>
<accession>A0AAD8ZQX0</accession>
<dbReference type="NCBIfam" id="TIGR01499">
    <property type="entry name" value="folC"/>
    <property type="match status" value="1"/>
</dbReference>
<evidence type="ECO:0000256" key="12">
    <source>
        <dbReference type="ARBA" id="ARBA00047493"/>
    </source>
</evidence>
<dbReference type="PANTHER" id="PTHR11136:SF5">
    <property type="entry name" value="FOLYLPOLYGLUTAMATE SYNTHASE, MITOCHONDRIAL"/>
    <property type="match status" value="1"/>
</dbReference>
<dbReference type="SUPFAM" id="SSF53244">
    <property type="entry name" value="MurD-like peptide ligases, peptide-binding domain"/>
    <property type="match status" value="1"/>
</dbReference>
<keyword evidence="4" id="KW-0554">One-carbon metabolism</keyword>
<dbReference type="PROSITE" id="PS01011">
    <property type="entry name" value="FOLYLPOLYGLU_SYNT_1"/>
    <property type="match status" value="1"/>
</dbReference>
<dbReference type="AlphaFoldDB" id="A0AAD8ZQX0"/>
<comment type="catalytic activity">
    <reaction evidence="12">
        <text>(6S)-5,6,7,8-tetrahydrofolyl-(gamma-L-Glu)(n) + L-glutamate + ATP = (6S)-5,6,7,8-tetrahydrofolyl-(gamma-L-Glu)(n+1) + ADP + phosphate + H(+)</text>
        <dbReference type="Rhea" id="RHEA:10580"/>
        <dbReference type="Rhea" id="RHEA-COMP:14738"/>
        <dbReference type="Rhea" id="RHEA-COMP:14740"/>
        <dbReference type="ChEBI" id="CHEBI:15378"/>
        <dbReference type="ChEBI" id="CHEBI:29985"/>
        <dbReference type="ChEBI" id="CHEBI:30616"/>
        <dbReference type="ChEBI" id="CHEBI:43474"/>
        <dbReference type="ChEBI" id="CHEBI:141005"/>
        <dbReference type="ChEBI" id="CHEBI:456216"/>
        <dbReference type="EC" id="6.3.2.17"/>
    </reaction>
</comment>
<evidence type="ECO:0000256" key="4">
    <source>
        <dbReference type="ARBA" id="ARBA00022563"/>
    </source>
</evidence>
<evidence type="ECO:0000256" key="2">
    <source>
        <dbReference type="ARBA" id="ARBA00008276"/>
    </source>
</evidence>
<evidence type="ECO:0000256" key="10">
    <source>
        <dbReference type="ARBA" id="ARBA00030592"/>
    </source>
</evidence>
<dbReference type="Gene3D" id="3.40.1190.10">
    <property type="entry name" value="Mur-like, catalytic domain"/>
    <property type="match status" value="1"/>
</dbReference>
<dbReference type="FunFam" id="3.40.1190.10:FF:000005">
    <property type="entry name" value="Folylpolyglutamate synthase"/>
    <property type="match status" value="1"/>
</dbReference>
<dbReference type="PANTHER" id="PTHR11136">
    <property type="entry name" value="FOLYLPOLYGLUTAMATE SYNTHASE-RELATED"/>
    <property type="match status" value="1"/>
</dbReference>
<evidence type="ECO:0000256" key="9">
    <source>
        <dbReference type="ARBA" id="ARBA00022842"/>
    </source>
</evidence>
<proteinExistence type="inferred from homology"/>